<evidence type="ECO:0000256" key="3">
    <source>
        <dbReference type="ARBA" id="ARBA00023242"/>
    </source>
</evidence>
<proteinExistence type="inferred from homology"/>
<feature type="compositionally biased region" description="Acidic residues" evidence="5">
    <location>
        <begin position="241"/>
        <end position="257"/>
    </location>
</feature>
<evidence type="ECO:0000256" key="5">
    <source>
        <dbReference type="SAM" id="MobiDB-lite"/>
    </source>
</evidence>
<dbReference type="PANTHER" id="PTHR15367">
    <property type="entry name" value="DNA-DIRECTED RNA POLYMERASE III"/>
    <property type="match status" value="1"/>
</dbReference>
<feature type="compositionally biased region" description="Acidic residues" evidence="5">
    <location>
        <begin position="206"/>
        <end position="233"/>
    </location>
</feature>
<feature type="region of interest" description="Disordered" evidence="5">
    <location>
        <begin position="193"/>
        <end position="257"/>
    </location>
</feature>
<dbReference type="InterPro" id="IPR024661">
    <property type="entry name" value="RNA_pol_III_Rpc31"/>
</dbReference>
<evidence type="ECO:0000256" key="4">
    <source>
        <dbReference type="PIRNR" id="PIRNR000777"/>
    </source>
</evidence>
<dbReference type="GeneID" id="92206189"/>
<evidence type="ECO:0000256" key="2">
    <source>
        <dbReference type="ARBA" id="ARBA00008352"/>
    </source>
</evidence>
<gene>
    <name evidence="6" type="ORF">LODBEIA_P09930</name>
</gene>
<reference evidence="6 7" key="1">
    <citation type="submission" date="2024-03" db="EMBL/GenBank/DDBJ databases">
        <authorList>
            <person name="Brejova B."/>
        </authorList>
    </citation>
    <scope>NUCLEOTIDE SEQUENCE [LARGE SCALE GENOMIC DNA]</scope>
    <source>
        <strain evidence="6 7">CBS 14171</strain>
    </source>
</reference>
<dbReference type="PIRSF" id="PIRSF000777">
    <property type="entry name" value="RNA_polIII_C31"/>
    <property type="match status" value="1"/>
</dbReference>
<protein>
    <recommendedName>
        <fullName evidence="4">DNA-directed RNA polymerase III subunit</fullName>
    </recommendedName>
</protein>
<dbReference type="EMBL" id="OZ022405">
    <property type="protein sequence ID" value="CAK9436435.1"/>
    <property type="molecule type" value="Genomic_DNA"/>
</dbReference>
<name>A0ABP0ZG00_9ASCO</name>
<accession>A0ABP0ZG00</accession>
<dbReference type="PANTHER" id="PTHR15367:SF2">
    <property type="entry name" value="DNA-DIRECTED RNA POLYMERASE III SUBUNIT"/>
    <property type="match status" value="1"/>
</dbReference>
<dbReference type="Pfam" id="PF11705">
    <property type="entry name" value="RNA_pol_3_Rpc31"/>
    <property type="match status" value="1"/>
</dbReference>
<sequence>MSFRGGNKGSGGSNRTLLPFGLDYADILQSSETIEKPQYVLPVNMDPNNSEQLVAKRAMTFAKLMSEGPFYTGSVADCQLPTTKIAMAHTQGEKLQNEEIKNEKLNAANDDDGIERYSDRYKKKQKIGRTIEEHPYQLQFFPEELYSVMGISSKQKKKILSLSKFNSNGGLREFMSDEKNHQLEEEAKLKALKEQMLSQVGHDDDDHKDDEKEEQSEPESVDDEFEDEDDDDYNAEKYFDDGDDDVGDDGGDDEAAF</sequence>
<dbReference type="Proteomes" id="UP001497383">
    <property type="component" value="Chromosome 1"/>
</dbReference>
<comment type="function">
    <text evidence="4">DNA-dependent RNA polymerase catalyzes the transcription of DNA into RNA using the four ribonucleoside triphosphates as substrates. Specific peripheric component of RNA polymerase III which synthesizes small RNAs, such as 5S rRNA and tRNAs.</text>
</comment>
<comment type="subcellular location">
    <subcellularLocation>
        <location evidence="1 4">Nucleus</location>
    </subcellularLocation>
</comment>
<organism evidence="6 7">
    <name type="scientific">Lodderomyces beijingensis</name>
    <dbReference type="NCBI Taxonomy" id="1775926"/>
    <lineage>
        <taxon>Eukaryota</taxon>
        <taxon>Fungi</taxon>
        <taxon>Dikarya</taxon>
        <taxon>Ascomycota</taxon>
        <taxon>Saccharomycotina</taxon>
        <taxon>Pichiomycetes</taxon>
        <taxon>Debaryomycetaceae</taxon>
        <taxon>Candida/Lodderomyces clade</taxon>
        <taxon>Lodderomyces</taxon>
    </lineage>
</organism>
<keyword evidence="7" id="KW-1185">Reference proteome</keyword>
<evidence type="ECO:0000313" key="6">
    <source>
        <dbReference type="EMBL" id="CAK9436435.1"/>
    </source>
</evidence>
<dbReference type="RefSeq" id="XP_066827931.1">
    <property type="nucleotide sequence ID" value="XM_066976974.1"/>
</dbReference>
<evidence type="ECO:0000256" key="1">
    <source>
        <dbReference type="ARBA" id="ARBA00004123"/>
    </source>
</evidence>
<evidence type="ECO:0000313" key="7">
    <source>
        <dbReference type="Proteomes" id="UP001497383"/>
    </source>
</evidence>
<comment type="similarity">
    <text evidence="2 4">Belongs to the eukaryotic RPC7 RNA polymerase subunit family.</text>
</comment>
<keyword evidence="3 4" id="KW-0539">Nucleus</keyword>
<comment type="subunit">
    <text evidence="4">Component of the RNA polymerase III (Pol III) complex.</text>
</comment>